<comment type="similarity">
    <text evidence="2 3">Belongs to the pyridoxal phosphate-binding protein YggS/PROSC family.</text>
</comment>
<dbReference type="CDD" id="cd00635">
    <property type="entry name" value="PLPDE_III_YBL036c_like"/>
    <property type="match status" value="1"/>
</dbReference>
<keyword evidence="1 2" id="KW-0663">Pyridoxal phosphate</keyword>
<evidence type="ECO:0000313" key="6">
    <source>
        <dbReference type="Proteomes" id="UP001470288"/>
    </source>
</evidence>
<evidence type="ECO:0000256" key="1">
    <source>
        <dbReference type="ARBA" id="ARBA00022898"/>
    </source>
</evidence>
<dbReference type="Proteomes" id="UP001470288">
    <property type="component" value="Unassembled WGS sequence"/>
</dbReference>
<dbReference type="HAMAP" id="MF_02087">
    <property type="entry name" value="PLP_homeostasis"/>
    <property type="match status" value="1"/>
</dbReference>
<dbReference type="InterPro" id="IPR029066">
    <property type="entry name" value="PLP-binding_barrel"/>
</dbReference>
<dbReference type="NCBIfam" id="TIGR00044">
    <property type="entry name" value="YggS family pyridoxal phosphate-dependent enzyme"/>
    <property type="match status" value="1"/>
</dbReference>
<organism evidence="5 6">
    <name type="scientific">Hominiventricola aquisgranensis</name>
    <dbReference type="NCBI Taxonomy" id="3133164"/>
    <lineage>
        <taxon>Bacteria</taxon>
        <taxon>Bacillati</taxon>
        <taxon>Bacillota</taxon>
        <taxon>Clostridia</taxon>
        <taxon>Lachnospirales</taxon>
        <taxon>Lachnospiraceae</taxon>
        <taxon>Hominiventricola</taxon>
    </lineage>
</organism>
<dbReference type="InterPro" id="IPR001608">
    <property type="entry name" value="Ala_racemase_N"/>
</dbReference>
<evidence type="ECO:0000313" key="5">
    <source>
        <dbReference type="EMBL" id="MEQ2577912.1"/>
    </source>
</evidence>
<comment type="function">
    <text evidence="2">Pyridoxal 5'-phosphate (PLP)-binding protein, which is involved in PLP homeostasis.</text>
</comment>
<sequence length="231" mass="25980">MVAENYRYVLKKVEEACARSGRDPKDVTLIAVSKTKPIEMIEEAMEAGARVFGENKVQELCDKYEQLPKDLHWHLIGHLQRNKVKYIVDKAELIHSVDSLKLAEEISKEALKKNVEVNILIEVNVAEEESKFGVSVEETPVLVEEIAKLPGIHIQGLMTIAPYTTDPEENRPVFRTLKKLAVDIKKKNIDNVCMDVLSMGMTGDYQVAVEEGATLVRVGTGIFGERNYEVI</sequence>
<accession>A0ABV1HYA2</accession>
<dbReference type="PIRSF" id="PIRSF004848">
    <property type="entry name" value="YBL036c_PLPDEIII"/>
    <property type="match status" value="1"/>
</dbReference>
<feature type="modified residue" description="N6-(pyridoxal phosphate)lysine" evidence="2">
    <location>
        <position position="34"/>
    </location>
</feature>
<evidence type="ECO:0000256" key="2">
    <source>
        <dbReference type="HAMAP-Rule" id="MF_02087"/>
    </source>
</evidence>
<gene>
    <name evidence="5" type="ORF">WMO62_03520</name>
</gene>
<name>A0ABV1HYA2_9FIRM</name>
<reference evidence="5 6" key="1">
    <citation type="submission" date="2024-03" db="EMBL/GenBank/DDBJ databases">
        <title>Human intestinal bacterial collection.</title>
        <authorList>
            <person name="Pauvert C."/>
            <person name="Hitch T.C.A."/>
            <person name="Clavel T."/>
        </authorList>
    </citation>
    <scope>NUCLEOTIDE SEQUENCE [LARGE SCALE GENOMIC DNA]</scope>
    <source>
        <strain evidence="5 6">CLA-AA-H78B</strain>
    </source>
</reference>
<protein>
    <recommendedName>
        <fullName evidence="2">Pyridoxal phosphate homeostasis protein</fullName>
        <shortName evidence="2">PLP homeostasis protein</shortName>
    </recommendedName>
</protein>
<dbReference type="InterPro" id="IPR011078">
    <property type="entry name" value="PyrdxlP_homeostasis"/>
</dbReference>
<evidence type="ECO:0000256" key="3">
    <source>
        <dbReference type="RuleBase" id="RU004514"/>
    </source>
</evidence>
<comment type="caution">
    <text evidence="5">The sequence shown here is derived from an EMBL/GenBank/DDBJ whole genome shotgun (WGS) entry which is preliminary data.</text>
</comment>
<dbReference type="Pfam" id="PF01168">
    <property type="entry name" value="Ala_racemase_N"/>
    <property type="match status" value="1"/>
</dbReference>
<keyword evidence="6" id="KW-1185">Reference proteome</keyword>
<dbReference type="SUPFAM" id="SSF51419">
    <property type="entry name" value="PLP-binding barrel"/>
    <property type="match status" value="1"/>
</dbReference>
<dbReference type="Gene3D" id="3.20.20.10">
    <property type="entry name" value="Alanine racemase"/>
    <property type="match status" value="1"/>
</dbReference>
<proteinExistence type="inferred from homology"/>
<dbReference type="RefSeq" id="WP_349143820.1">
    <property type="nucleotide sequence ID" value="NZ_JBBMFC010000004.1"/>
</dbReference>
<evidence type="ECO:0000259" key="4">
    <source>
        <dbReference type="Pfam" id="PF01168"/>
    </source>
</evidence>
<feature type="domain" description="Alanine racemase N-terminal" evidence="4">
    <location>
        <begin position="26"/>
        <end position="226"/>
    </location>
</feature>
<dbReference type="PANTHER" id="PTHR10146">
    <property type="entry name" value="PROLINE SYNTHETASE CO-TRANSCRIBED BACTERIAL HOMOLOG PROTEIN"/>
    <property type="match status" value="1"/>
</dbReference>
<dbReference type="PANTHER" id="PTHR10146:SF14">
    <property type="entry name" value="PYRIDOXAL PHOSPHATE HOMEOSTASIS PROTEIN"/>
    <property type="match status" value="1"/>
</dbReference>
<dbReference type="EMBL" id="JBBMFC010000004">
    <property type="protein sequence ID" value="MEQ2577912.1"/>
    <property type="molecule type" value="Genomic_DNA"/>
</dbReference>